<proteinExistence type="predicted"/>
<protein>
    <submittedName>
        <fullName evidence="1">AlkP superfamily phosphohydrolase/phosphomutase</fullName>
    </submittedName>
</protein>
<dbReference type="SUPFAM" id="SSF53649">
    <property type="entry name" value="Alkaline phosphatase-like"/>
    <property type="match status" value="1"/>
</dbReference>
<name>A0A931DE73_9ACTN</name>
<reference evidence="1" key="1">
    <citation type="submission" date="2020-11" db="EMBL/GenBank/DDBJ databases">
        <title>Sequencing the genomes of 1000 actinobacteria strains.</title>
        <authorList>
            <person name="Klenk H.-P."/>
        </authorList>
    </citation>
    <scope>NUCLEOTIDE SEQUENCE</scope>
    <source>
        <strain evidence="1">DSM 43175</strain>
    </source>
</reference>
<dbReference type="Proteomes" id="UP000614047">
    <property type="component" value="Unassembled WGS sequence"/>
</dbReference>
<dbReference type="InterPro" id="IPR002591">
    <property type="entry name" value="Phosphodiest/P_Trfase"/>
</dbReference>
<dbReference type="EMBL" id="JADOUA010000001">
    <property type="protein sequence ID" value="MBG6085936.1"/>
    <property type="molecule type" value="Genomic_DNA"/>
</dbReference>
<evidence type="ECO:0000313" key="2">
    <source>
        <dbReference type="Proteomes" id="UP000614047"/>
    </source>
</evidence>
<dbReference type="RefSeq" id="WP_197009001.1">
    <property type="nucleotide sequence ID" value="NZ_BAABES010000014.1"/>
</dbReference>
<keyword evidence="2" id="KW-1185">Reference proteome</keyword>
<dbReference type="GO" id="GO:0016787">
    <property type="term" value="F:hydrolase activity"/>
    <property type="evidence" value="ECO:0007669"/>
    <property type="project" value="UniProtKB-ARBA"/>
</dbReference>
<dbReference type="Gene3D" id="3.40.720.10">
    <property type="entry name" value="Alkaline Phosphatase, subunit A"/>
    <property type="match status" value="2"/>
</dbReference>
<comment type="caution">
    <text evidence="1">The sequence shown here is derived from an EMBL/GenBank/DDBJ whole genome shotgun (WGS) entry which is preliminary data.</text>
</comment>
<dbReference type="Pfam" id="PF01663">
    <property type="entry name" value="Phosphodiest"/>
    <property type="match status" value="1"/>
</dbReference>
<sequence>MAPGPTPRALIFGIDGGSLDLIAPLIDAGRLPVLAGLLRSCAHGPTTTTWPAHTAPGWATFVTGRRPGGHGVYQFFDTQEPGYRDRLVGTGDYGCGVVWEWLARQGLSTGIINVPMSHPPRDLPGYQITWPLAQTLRFSRPATLLGEMARAGAGFRPDITTMFQGDHAYFDLAVDNVRARGRSVEYLMREHPADVVMAVVTEVDRICHHYWHFCDHGHPRYEPPARDEWATAVAAVYEEVDAMLGDLLALVDDDTRVMVVSDHGFGPGRHHVAVNRVLAEAGLLATRPGAPNGEASWFHEDGRVVDWSRTRAYMPTPHSYAVNLNLAGRQDSGVVRPGDAGRVRDEVTELLGGLRAPDTGERIFAEILPREVAYPGPMTAAAPDLLLVPADQGVLASPNITGPVWRPSEQTGMHRYEGMWAYRSPALSPGRRDTPVALADLVPTLLHDLGLSHPAGIDGRPLPELYDAAPPVPFLPEDDDRPAAPDDEVRLLAEDDATARTLSAMGYL</sequence>
<dbReference type="PANTHER" id="PTHR10151:SF120">
    <property type="entry name" value="BIS(5'-ADENOSYL)-TRIPHOSPHATASE"/>
    <property type="match status" value="1"/>
</dbReference>
<evidence type="ECO:0000313" key="1">
    <source>
        <dbReference type="EMBL" id="MBG6085936.1"/>
    </source>
</evidence>
<accession>A0A931DE73</accession>
<gene>
    <name evidence="1" type="ORF">IW256_000049</name>
</gene>
<dbReference type="InterPro" id="IPR017850">
    <property type="entry name" value="Alkaline_phosphatase_core_sf"/>
</dbReference>
<dbReference type="PANTHER" id="PTHR10151">
    <property type="entry name" value="ECTONUCLEOTIDE PYROPHOSPHATASE/PHOSPHODIESTERASE"/>
    <property type="match status" value="1"/>
</dbReference>
<organism evidence="1 2">
    <name type="scientific">Actinomadura viridis</name>
    <dbReference type="NCBI Taxonomy" id="58110"/>
    <lineage>
        <taxon>Bacteria</taxon>
        <taxon>Bacillati</taxon>
        <taxon>Actinomycetota</taxon>
        <taxon>Actinomycetes</taxon>
        <taxon>Streptosporangiales</taxon>
        <taxon>Thermomonosporaceae</taxon>
        <taxon>Actinomadura</taxon>
    </lineage>
</organism>
<dbReference type="AlphaFoldDB" id="A0A931DE73"/>